<sequence>MSQRLPFGGLEDHVSVETSAPAKRRIPVPRPRWIVLTVVLALFAAILMVNGLVEGEFTQDGAAEATAETADVPSDVLNGGGPVIQTDGTTTTTVSVPDKQIVLTFDDGPSPTYTPEILDVLAKYDVPGTFFMIGSEVSRYPDLVGDVQDAGHEIGIHTFTHPDLSTKNEWRREVEMQETQFALAGAAGVTSVIFRPPYSSTVKAIDNNVWSVMTDMGRRGYLTVVNDLDSRDWESAVTIDDIVTAVTPDDGAGAILLFHDGGGNRSKTATALETVIPTLRNAGYTFTTVSALTGMTTVNPTASNKDRVLGLGLVGAVQMATHVTVFFSYLLLLLGVLTVLRLIVVIALGRKHARRKKNGAWGEPYTKPATVLVPAYNEKEIIADTLGSLVASTHPIRIVVIDDGSDDGTADIAEALGYSNVTVVRQPNSGKSAALNTGIAHADTEVVVMMDGDTVFEPDTVRLLVQPFATAEVGAVAGNAKVANRKGMVALWQHIEYVVGFSIDRRAYDVMRCMSTVPGAIGAFRTEALKQVNGLSDDTLAEDTDLTIAIIRAGWRVVYEEQARAWTEAPSTMSQLWRQRYRWSYGTMQAMWKHRRTLFERGTGGKFGRRGLINMTLFQTLLPLLSPLIDVFLIYGLFFLDPLKTALAWVAMLLVQLASTIYAFRLDKESLRPLWRLPLQQFVYRQLMYLVLIQSVLAALGGIRLGWQKLRRTGGLNALLGSRLPTGDA</sequence>
<gene>
    <name evidence="7" type="ORF">Adu01nite_41100</name>
</gene>
<dbReference type="Proteomes" id="UP000637628">
    <property type="component" value="Unassembled WGS sequence"/>
</dbReference>
<dbReference type="EMBL" id="BOML01000033">
    <property type="protein sequence ID" value="GIE02760.1"/>
    <property type="molecule type" value="Genomic_DNA"/>
</dbReference>
<keyword evidence="2" id="KW-0328">Glycosyltransferase</keyword>
<feature type="domain" description="NodB homology" evidence="6">
    <location>
        <begin position="99"/>
        <end position="287"/>
    </location>
</feature>
<feature type="transmembrane region" description="Helical" evidence="5">
    <location>
        <begin position="616"/>
        <end position="640"/>
    </location>
</feature>
<dbReference type="InterPro" id="IPR002509">
    <property type="entry name" value="NODB_dom"/>
</dbReference>
<feature type="transmembrane region" description="Helical" evidence="5">
    <location>
        <begin position="326"/>
        <end position="348"/>
    </location>
</feature>
<dbReference type="Gene3D" id="3.20.20.370">
    <property type="entry name" value="Glycoside hydrolase/deacetylase"/>
    <property type="match status" value="1"/>
</dbReference>
<evidence type="ECO:0000313" key="8">
    <source>
        <dbReference type="Proteomes" id="UP000637628"/>
    </source>
</evidence>
<dbReference type="PANTHER" id="PTHR43630">
    <property type="entry name" value="POLY-BETA-1,6-N-ACETYL-D-GLUCOSAMINE SYNTHASE"/>
    <property type="match status" value="1"/>
</dbReference>
<dbReference type="PROSITE" id="PS51677">
    <property type="entry name" value="NODB"/>
    <property type="match status" value="1"/>
</dbReference>
<comment type="caution">
    <text evidence="7">The sequence shown here is derived from an EMBL/GenBank/DDBJ whole genome shotgun (WGS) entry which is preliminary data.</text>
</comment>
<keyword evidence="5" id="KW-0812">Transmembrane</keyword>
<dbReference type="RefSeq" id="WP_239132559.1">
    <property type="nucleotide sequence ID" value="NZ_BAAATX010000013.1"/>
</dbReference>
<protein>
    <submittedName>
        <fullName evidence="7">Bi-functional transferase/deacetylase</fullName>
    </submittedName>
</protein>
<evidence type="ECO:0000256" key="1">
    <source>
        <dbReference type="ARBA" id="ARBA00006739"/>
    </source>
</evidence>
<evidence type="ECO:0000313" key="7">
    <source>
        <dbReference type="EMBL" id="GIE02760.1"/>
    </source>
</evidence>
<dbReference type="SUPFAM" id="SSF53448">
    <property type="entry name" value="Nucleotide-diphospho-sugar transferases"/>
    <property type="match status" value="1"/>
</dbReference>
<evidence type="ECO:0000256" key="4">
    <source>
        <dbReference type="SAM" id="MobiDB-lite"/>
    </source>
</evidence>
<dbReference type="Gene3D" id="3.90.550.10">
    <property type="entry name" value="Spore Coat Polysaccharide Biosynthesis Protein SpsA, Chain A"/>
    <property type="match status" value="1"/>
</dbReference>
<keyword evidence="3 7" id="KW-0808">Transferase</keyword>
<keyword evidence="5" id="KW-0472">Membrane</keyword>
<feature type="transmembrane region" description="Helical" evidence="5">
    <location>
        <begin position="687"/>
        <end position="707"/>
    </location>
</feature>
<dbReference type="GO" id="GO:0016740">
    <property type="term" value="F:transferase activity"/>
    <property type="evidence" value="ECO:0007669"/>
    <property type="project" value="UniProtKB-KW"/>
</dbReference>
<evidence type="ECO:0000256" key="2">
    <source>
        <dbReference type="ARBA" id="ARBA00022676"/>
    </source>
</evidence>
<accession>A0ABQ3YYU1</accession>
<feature type="transmembrane region" description="Helical" evidence="5">
    <location>
        <begin position="646"/>
        <end position="666"/>
    </location>
</feature>
<keyword evidence="8" id="KW-1185">Reference proteome</keyword>
<dbReference type="PANTHER" id="PTHR43630:SF1">
    <property type="entry name" value="POLY-BETA-1,6-N-ACETYL-D-GLUCOSAMINE SYNTHASE"/>
    <property type="match status" value="1"/>
</dbReference>
<evidence type="ECO:0000256" key="3">
    <source>
        <dbReference type="ARBA" id="ARBA00022679"/>
    </source>
</evidence>
<dbReference type="InterPro" id="IPR029044">
    <property type="entry name" value="Nucleotide-diphossugar_trans"/>
</dbReference>
<name>A0ABQ3YYU1_9ACTN</name>
<dbReference type="CDD" id="cd06423">
    <property type="entry name" value="CESA_like"/>
    <property type="match status" value="1"/>
</dbReference>
<dbReference type="Pfam" id="PF01522">
    <property type="entry name" value="Polysacc_deac_1"/>
    <property type="match status" value="1"/>
</dbReference>
<comment type="similarity">
    <text evidence="1">Belongs to the glycosyltransferase 2 family.</text>
</comment>
<keyword evidence="5" id="KW-1133">Transmembrane helix</keyword>
<dbReference type="SUPFAM" id="SSF88713">
    <property type="entry name" value="Glycoside hydrolase/deacetylase"/>
    <property type="match status" value="1"/>
</dbReference>
<reference evidence="7 8" key="1">
    <citation type="submission" date="2021-01" db="EMBL/GenBank/DDBJ databases">
        <title>Whole genome shotgun sequence of Actinoplanes durhamensis NBRC 14914.</title>
        <authorList>
            <person name="Komaki H."/>
            <person name="Tamura T."/>
        </authorList>
    </citation>
    <scope>NUCLEOTIDE SEQUENCE [LARGE SCALE GENOMIC DNA]</scope>
    <source>
        <strain evidence="7 8">NBRC 14914</strain>
    </source>
</reference>
<feature type="region of interest" description="Disordered" evidence="4">
    <location>
        <begin position="64"/>
        <end position="91"/>
    </location>
</feature>
<evidence type="ECO:0000256" key="5">
    <source>
        <dbReference type="SAM" id="Phobius"/>
    </source>
</evidence>
<dbReference type="InterPro" id="IPR011330">
    <property type="entry name" value="Glyco_hydro/deAcase_b/a-brl"/>
</dbReference>
<proteinExistence type="inferred from homology"/>
<dbReference type="Pfam" id="PF13641">
    <property type="entry name" value="Glyco_tranf_2_3"/>
    <property type="match status" value="1"/>
</dbReference>
<organism evidence="7 8">
    <name type="scientific">Paractinoplanes durhamensis</name>
    <dbReference type="NCBI Taxonomy" id="113563"/>
    <lineage>
        <taxon>Bacteria</taxon>
        <taxon>Bacillati</taxon>
        <taxon>Actinomycetota</taxon>
        <taxon>Actinomycetes</taxon>
        <taxon>Micromonosporales</taxon>
        <taxon>Micromonosporaceae</taxon>
        <taxon>Paractinoplanes</taxon>
    </lineage>
</organism>
<evidence type="ECO:0000259" key="6">
    <source>
        <dbReference type="PROSITE" id="PS51677"/>
    </source>
</evidence>
<feature type="transmembrane region" description="Helical" evidence="5">
    <location>
        <begin position="33"/>
        <end position="53"/>
    </location>
</feature>